<gene>
    <name evidence="2" type="ORF">OPV22_014896</name>
</gene>
<name>A0AAV8R8M6_ENSVE</name>
<feature type="region of interest" description="Disordered" evidence="1">
    <location>
        <begin position="1"/>
        <end position="22"/>
    </location>
</feature>
<dbReference type="EMBL" id="JAQQAF010000004">
    <property type="protein sequence ID" value="KAJ8493175.1"/>
    <property type="molecule type" value="Genomic_DNA"/>
</dbReference>
<dbReference type="AlphaFoldDB" id="A0AAV8R8M6"/>
<evidence type="ECO:0000313" key="3">
    <source>
        <dbReference type="Proteomes" id="UP001222027"/>
    </source>
</evidence>
<keyword evidence="3" id="KW-1185">Reference proteome</keyword>
<accession>A0AAV8R8M6</accession>
<feature type="compositionally biased region" description="Basic and acidic residues" evidence="1">
    <location>
        <begin position="1"/>
        <end position="10"/>
    </location>
</feature>
<comment type="caution">
    <text evidence="2">The sequence shown here is derived from an EMBL/GenBank/DDBJ whole genome shotgun (WGS) entry which is preliminary data.</text>
</comment>
<evidence type="ECO:0000313" key="2">
    <source>
        <dbReference type="EMBL" id="KAJ8493175.1"/>
    </source>
</evidence>
<dbReference type="Proteomes" id="UP001222027">
    <property type="component" value="Unassembled WGS sequence"/>
</dbReference>
<organism evidence="2 3">
    <name type="scientific">Ensete ventricosum</name>
    <name type="common">Abyssinian banana</name>
    <name type="synonym">Musa ensete</name>
    <dbReference type="NCBI Taxonomy" id="4639"/>
    <lineage>
        <taxon>Eukaryota</taxon>
        <taxon>Viridiplantae</taxon>
        <taxon>Streptophyta</taxon>
        <taxon>Embryophyta</taxon>
        <taxon>Tracheophyta</taxon>
        <taxon>Spermatophyta</taxon>
        <taxon>Magnoliopsida</taxon>
        <taxon>Liliopsida</taxon>
        <taxon>Zingiberales</taxon>
        <taxon>Musaceae</taxon>
        <taxon>Ensete</taxon>
    </lineage>
</organism>
<proteinExistence type="predicted"/>
<sequence>MPMTRRERGLPKQTNRAAVSVSEKRGTVRMKAARHLLCFLGLWEERKPRVSWLSWLIWRNTASELLLLPEEGDDGDVLLEELLLQELDAEQGLLVLELLHQRRSSSATLGKRGCTWAEARGK</sequence>
<protein>
    <submittedName>
        <fullName evidence="2">Uncharacterized protein</fullName>
    </submittedName>
</protein>
<reference evidence="2 3" key="1">
    <citation type="submission" date="2022-12" db="EMBL/GenBank/DDBJ databases">
        <title>Chromosome-scale assembly of the Ensete ventricosum genome.</title>
        <authorList>
            <person name="Dussert Y."/>
            <person name="Stocks J."/>
            <person name="Wendawek A."/>
            <person name="Woldeyes F."/>
            <person name="Nichols R.A."/>
            <person name="Borrell J.S."/>
        </authorList>
    </citation>
    <scope>NUCLEOTIDE SEQUENCE [LARGE SCALE GENOMIC DNA]</scope>
    <source>
        <strain evidence="3">cv. Maze</strain>
        <tissue evidence="2">Seeds</tissue>
    </source>
</reference>
<evidence type="ECO:0000256" key="1">
    <source>
        <dbReference type="SAM" id="MobiDB-lite"/>
    </source>
</evidence>